<reference evidence="1" key="1">
    <citation type="submission" date="2020-10" db="EMBL/GenBank/DDBJ databases">
        <title>Taxonomic study of unclassified bacteria belonging to the class Ktedonobacteria.</title>
        <authorList>
            <person name="Yabe S."/>
            <person name="Wang C.M."/>
            <person name="Zheng Y."/>
            <person name="Sakai Y."/>
            <person name="Cavaletti L."/>
            <person name="Monciardini P."/>
            <person name="Donadio S."/>
        </authorList>
    </citation>
    <scope>NUCLEOTIDE SEQUENCE</scope>
    <source>
        <strain evidence="1">ID150040</strain>
    </source>
</reference>
<dbReference type="AlphaFoldDB" id="A0A8J3IUG7"/>
<organism evidence="1 2">
    <name type="scientific">Reticulibacter mediterranei</name>
    <dbReference type="NCBI Taxonomy" id="2778369"/>
    <lineage>
        <taxon>Bacteria</taxon>
        <taxon>Bacillati</taxon>
        <taxon>Chloroflexota</taxon>
        <taxon>Ktedonobacteria</taxon>
        <taxon>Ktedonobacterales</taxon>
        <taxon>Reticulibacteraceae</taxon>
        <taxon>Reticulibacter</taxon>
    </lineage>
</organism>
<keyword evidence="2" id="KW-1185">Reference proteome</keyword>
<sequence length="166" mass="18510">MYTLDLKTMRQIMQKHKQTGHLHTDLPSGVPGLRGPCHVDIMLEAGAVVSCTIKSLRGVLLTGDKAYQELARLGRLHWTFVPSVSPVGRPGFASQTMGRHTTPRPRRAMVVEQWQMQSWQRLHTLVYGLVDGARSAAEIADVLMVPSETIEGILRDLQAMKVIIME</sequence>
<protein>
    <submittedName>
        <fullName evidence="1">Uncharacterized protein</fullName>
    </submittedName>
</protein>
<dbReference type="EMBL" id="BNJK01000002">
    <property type="protein sequence ID" value="GHO98735.1"/>
    <property type="molecule type" value="Genomic_DNA"/>
</dbReference>
<evidence type="ECO:0000313" key="1">
    <source>
        <dbReference type="EMBL" id="GHO98735.1"/>
    </source>
</evidence>
<gene>
    <name evidence="1" type="ORF">KSF_087830</name>
</gene>
<name>A0A8J3IUG7_9CHLR</name>
<dbReference type="Proteomes" id="UP000597444">
    <property type="component" value="Unassembled WGS sequence"/>
</dbReference>
<proteinExistence type="predicted"/>
<comment type="caution">
    <text evidence="1">The sequence shown here is derived from an EMBL/GenBank/DDBJ whole genome shotgun (WGS) entry which is preliminary data.</text>
</comment>
<evidence type="ECO:0000313" key="2">
    <source>
        <dbReference type="Proteomes" id="UP000597444"/>
    </source>
</evidence>
<accession>A0A8J3IUG7</accession>